<dbReference type="SUPFAM" id="SSF103473">
    <property type="entry name" value="MFS general substrate transporter"/>
    <property type="match status" value="1"/>
</dbReference>
<dbReference type="PANTHER" id="PTHR43791">
    <property type="entry name" value="PERMEASE-RELATED"/>
    <property type="match status" value="1"/>
</dbReference>
<feature type="transmembrane region" description="Helical" evidence="6">
    <location>
        <begin position="361"/>
        <end position="381"/>
    </location>
</feature>
<proteinExistence type="predicted"/>
<gene>
    <name evidence="7" type="ORF">A1O9_11068</name>
</gene>
<evidence type="ECO:0000256" key="1">
    <source>
        <dbReference type="ARBA" id="ARBA00004141"/>
    </source>
</evidence>
<dbReference type="AlphaFoldDB" id="A0A072NYJ5"/>
<accession>A0A072NYJ5</accession>
<dbReference type="HOGENOM" id="CLU_001265_0_1_1"/>
<feature type="transmembrane region" description="Helical" evidence="6">
    <location>
        <begin position="296"/>
        <end position="320"/>
    </location>
</feature>
<dbReference type="GeneID" id="25285968"/>
<protein>
    <recommendedName>
        <fullName evidence="9">Major facilitator superfamily (MFS) profile domain-containing protein</fullName>
    </recommendedName>
</protein>
<dbReference type="FunFam" id="1.20.1250.20:FF:000013">
    <property type="entry name" value="MFS general substrate transporter"/>
    <property type="match status" value="1"/>
</dbReference>
<feature type="transmembrane region" description="Helical" evidence="6">
    <location>
        <begin position="189"/>
        <end position="210"/>
    </location>
</feature>
<evidence type="ECO:0000313" key="8">
    <source>
        <dbReference type="Proteomes" id="UP000027920"/>
    </source>
</evidence>
<comment type="caution">
    <text evidence="7">The sequence shown here is derived from an EMBL/GenBank/DDBJ whole genome shotgun (WGS) entry which is preliminary data.</text>
</comment>
<feature type="transmembrane region" description="Helical" evidence="6">
    <location>
        <begin position="387"/>
        <end position="410"/>
    </location>
</feature>
<feature type="transmembrane region" description="Helical" evidence="6">
    <location>
        <begin position="422"/>
        <end position="440"/>
    </location>
</feature>
<dbReference type="OrthoDB" id="2985014at2759"/>
<evidence type="ECO:0000256" key="5">
    <source>
        <dbReference type="ARBA" id="ARBA00023136"/>
    </source>
</evidence>
<evidence type="ECO:0000313" key="7">
    <source>
        <dbReference type="EMBL" id="KEF52651.1"/>
    </source>
</evidence>
<dbReference type="EMBL" id="AMGV01000016">
    <property type="protein sequence ID" value="KEF52651.1"/>
    <property type="molecule type" value="Genomic_DNA"/>
</dbReference>
<keyword evidence="3 6" id="KW-0812">Transmembrane</keyword>
<sequence>MEKQPAELAHLEDPVERTTSIEIQKPRISEETYLADDAVTEKRKKSPTEKKLVLKSDLVIVPLAALIYFTAYLDRNSIGLANVMGMSKDLGLTSNQYYNCLMMFYVGYITFMLPANVGLRLFPKLPPNYILGGSALLFGGFLTAMSAAQGYETALSMRVLIGSSQAFIQGLGLYASMWYKRDEVATRGAIYYGAATISGAFSGLIAYAIQNTLTLERTGREPWRWLFIIEGSMALFIGALVVVFLPRFPDQLRGRKHWLFRPEEVELAVQRMRTYNTVGAKFRARQILTVLKDPKCWLFALINAGIANGIGSVGLFLPTFVHEFGFSRERTLLFSVIPYACATVVLVMVGKASDWANRKGIFLVGTLSTVAIGYILLLTVSSTAVKIFAACLITSGLYPSVILLVSWLGVNTGGFTKRGTTWAVAEIFGQCFSIMGTHIYDGAPRFIKGHSILLGFILLAIFNSCVLIWWMNRENKRRDAIEQEYRDRGETHPHATLSLEDVQDFHISFRYIL</sequence>
<reference evidence="7 8" key="1">
    <citation type="submission" date="2013-03" db="EMBL/GenBank/DDBJ databases">
        <title>The Genome Sequence of Exophiala aquamarina CBS 119918.</title>
        <authorList>
            <consortium name="The Broad Institute Genomics Platform"/>
            <person name="Cuomo C."/>
            <person name="de Hoog S."/>
            <person name="Gorbushina A."/>
            <person name="Walker B."/>
            <person name="Young S.K."/>
            <person name="Zeng Q."/>
            <person name="Gargeya S."/>
            <person name="Fitzgerald M."/>
            <person name="Haas B."/>
            <person name="Abouelleil A."/>
            <person name="Allen A.W."/>
            <person name="Alvarado L."/>
            <person name="Arachchi H.M."/>
            <person name="Berlin A.M."/>
            <person name="Chapman S.B."/>
            <person name="Gainer-Dewar J."/>
            <person name="Goldberg J."/>
            <person name="Griggs A."/>
            <person name="Gujja S."/>
            <person name="Hansen M."/>
            <person name="Howarth C."/>
            <person name="Imamovic A."/>
            <person name="Ireland A."/>
            <person name="Larimer J."/>
            <person name="McCowan C."/>
            <person name="Murphy C."/>
            <person name="Pearson M."/>
            <person name="Poon T.W."/>
            <person name="Priest M."/>
            <person name="Roberts A."/>
            <person name="Saif S."/>
            <person name="Shea T."/>
            <person name="Sisk P."/>
            <person name="Sykes S."/>
            <person name="Wortman J."/>
            <person name="Nusbaum C."/>
            <person name="Birren B."/>
        </authorList>
    </citation>
    <scope>NUCLEOTIDE SEQUENCE [LARGE SCALE GENOMIC DNA]</scope>
    <source>
        <strain evidence="7 8">CBS 119918</strain>
    </source>
</reference>
<organism evidence="7 8">
    <name type="scientific">Exophiala aquamarina CBS 119918</name>
    <dbReference type="NCBI Taxonomy" id="1182545"/>
    <lineage>
        <taxon>Eukaryota</taxon>
        <taxon>Fungi</taxon>
        <taxon>Dikarya</taxon>
        <taxon>Ascomycota</taxon>
        <taxon>Pezizomycotina</taxon>
        <taxon>Eurotiomycetes</taxon>
        <taxon>Chaetothyriomycetidae</taxon>
        <taxon>Chaetothyriales</taxon>
        <taxon>Herpotrichiellaceae</taxon>
        <taxon>Exophiala</taxon>
    </lineage>
</organism>
<keyword evidence="5 6" id="KW-0472">Membrane</keyword>
<keyword evidence="8" id="KW-1185">Reference proteome</keyword>
<dbReference type="RefSeq" id="XP_013255241.1">
    <property type="nucleotide sequence ID" value="XM_013399787.1"/>
</dbReference>
<evidence type="ECO:0000256" key="4">
    <source>
        <dbReference type="ARBA" id="ARBA00022989"/>
    </source>
</evidence>
<feature type="transmembrane region" description="Helical" evidence="6">
    <location>
        <begin position="96"/>
        <end position="117"/>
    </location>
</feature>
<dbReference type="VEuPathDB" id="FungiDB:A1O9_11068"/>
<feature type="transmembrane region" description="Helical" evidence="6">
    <location>
        <begin position="52"/>
        <end position="73"/>
    </location>
</feature>
<evidence type="ECO:0000256" key="3">
    <source>
        <dbReference type="ARBA" id="ARBA00022692"/>
    </source>
</evidence>
<evidence type="ECO:0008006" key="9">
    <source>
        <dbReference type="Google" id="ProtNLM"/>
    </source>
</evidence>
<dbReference type="STRING" id="1182545.A0A072NYJ5"/>
<dbReference type="Proteomes" id="UP000027920">
    <property type="component" value="Unassembled WGS sequence"/>
</dbReference>
<evidence type="ECO:0000256" key="6">
    <source>
        <dbReference type="SAM" id="Phobius"/>
    </source>
</evidence>
<feature type="transmembrane region" description="Helical" evidence="6">
    <location>
        <begin position="222"/>
        <end position="245"/>
    </location>
</feature>
<feature type="transmembrane region" description="Helical" evidence="6">
    <location>
        <begin position="452"/>
        <end position="471"/>
    </location>
</feature>
<feature type="transmembrane region" description="Helical" evidence="6">
    <location>
        <begin position="129"/>
        <end position="151"/>
    </location>
</feature>
<feature type="transmembrane region" description="Helical" evidence="6">
    <location>
        <begin position="332"/>
        <end position="349"/>
    </location>
</feature>
<dbReference type="GO" id="GO:0022857">
    <property type="term" value="F:transmembrane transporter activity"/>
    <property type="evidence" value="ECO:0007669"/>
    <property type="project" value="InterPro"/>
</dbReference>
<feature type="transmembrane region" description="Helical" evidence="6">
    <location>
        <begin position="157"/>
        <end position="177"/>
    </location>
</feature>
<dbReference type="PANTHER" id="PTHR43791:SF36">
    <property type="entry name" value="TRANSPORTER, PUTATIVE (AFU_ORTHOLOGUE AFUA_6G08340)-RELATED"/>
    <property type="match status" value="1"/>
</dbReference>
<dbReference type="InterPro" id="IPR011701">
    <property type="entry name" value="MFS"/>
</dbReference>
<keyword evidence="4 6" id="KW-1133">Transmembrane helix</keyword>
<dbReference type="Pfam" id="PF07690">
    <property type="entry name" value="MFS_1"/>
    <property type="match status" value="1"/>
</dbReference>
<evidence type="ECO:0000256" key="2">
    <source>
        <dbReference type="ARBA" id="ARBA00022448"/>
    </source>
</evidence>
<dbReference type="Gene3D" id="1.20.1250.20">
    <property type="entry name" value="MFS general substrate transporter like domains"/>
    <property type="match status" value="2"/>
</dbReference>
<dbReference type="InterPro" id="IPR036259">
    <property type="entry name" value="MFS_trans_sf"/>
</dbReference>
<dbReference type="GO" id="GO:0016020">
    <property type="term" value="C:membrane"/>
    <property type="evidence" value="ECO:0007669"/>
    <property type="project" value="UniProtKB-SubCell"/>
</dbReference>
<comment type="subcellular location">
    <subcellularLocation>
        <location evidence="1">Membrane</location>
        <topology evidence="1">Multi-pass membrane protein</topology>
    </subcellularLocation>
</comment>
<name>A0A072NYJ5_9EURO</name>
<keyword evidence="2" id="KW-0813">Transport</keyword>